<proteinExistence type="predicted"/>
<accession>A0A7J6AG55</accession>
<name>A0A7J6AG55_AMEME</name>
<dbReference type="EMBL" id="JAAGNN010000014">
    <property type="protein sequence ID" value="KAF4080438.1"/>
    <property type="molecule type" value="Genomic_DNA"/>
</dbReference>
<evidence type="ECO:0000313" key="2">
    <source>
        <dbReference type="Proteomes" id="UP000593565"/>
    </source>
</evidence>
<protein>
    <submittedName>
        <fullName evidence="1">Uncharacterized protein</fullName>
    </submittedName>
</protein>
<evidence type="ECO:0000313" key="1">
    <source>
        <dbReference type="EMBL" id="KAF4080438.1"/>
    </source>
</evidence>
<organism evidence="1 2">
    <name type="scientific">Ameiurus melas</name>
    <name type="common">Black bullhead</name>
    <name type="synonym">Silurus melas</name>
    <dbReference type="NCBI Taxonomy" id="219545"/>
    <lineage>
        <taxon>Eukaryota</taxon>
        <taxon>Metazoa</taxon>
        <taxon>Chordata</taxon>
        <taxon>Craniata</taxon>
        <taxon>Vertebrata</taxon>
        <taxon>Euteleostomi</taxon>
        <taxon>Actinopterygii</taxon>
        <taxon>Neopterygii</taxon>
        <taxon>Teleostei</taxon>
        <taxon>Ostariophysi</taxon>
        <taxon>Siluriformes</taxon>
        <taxon>Ictaluridae</taxon>
        <taxon>Ameiurus</taxon>
    </lineage>
</organism>
<dbReference type="AlphaFoldDB" id="A0A7J6AG55"/>
<keyword evidence="2" id="KW-1185">Reference proteome</keyword>
<sequence length="117" mass="12975">MFMSDAYRPTQALVPGFQKNVEAETVQNISVNFRRDLTRQYDLLHWPGTLQSGVGISGSAAKCAPTAATRFPKADRQKFSESCLGSMISLKETLPSRSRIVHHSAVTCEYNITPENI</sequence>
<gene>
    <name evidence="1" type="ORF">AMELA_G00171410</name>
</gene>
<dbReference type="Proteomes" id="UP000593565">
    <property type="component" value="Unassembled WGS sequence"/>
</dbReference>
<reference evidence="1 2" key="1">
    <citation type="submission" date="2020-02" db="EMBL/GenBank/DDBJ databases">
        <title>A chromosome-scale genome assembly of the black bullhead catfish (Ameiurus melas).</title>
        <authorList>
            <person name="Wen M."/>
            <person name="Zham M."/>
            <person name="Cabau C."/>
            <person name="Klopp C."/>
            <person name="Donnadieu C."/>
            <person name="Roques C."/>
            <person name="Bouchez O."/>
            <person name="Lampietro C."/>
            <person name="Jouanno E."/>
            <person name="Herpin A."/>
            <person name="Louis A."/>
            <person name="Berthelot C."/>
            <person name="Parey E."/>
            <person name="Roest-Crollius H."/>
            <person name="Braasch I."/>
            <person name="Postlethwait J."/>
            <person name="Robinson-Rechavi M."/>
            <person name="Echchiki A."/>
            <person name="Begum T."/>
            <person name="Montfort J."/>
            <person name="Schartl M."/>
            <person name="Bobe J."/>
            <person name="Guiguen Y."/>
        </authorList>
    </citation>
    <scope>NUCLEOTIDE SEQUENCE [LARGE SCALE GENOMIC DNA]</scope>
    <source>
        <strain evidence="1">M_S1</strain>
        <tissue evidence="1">Blood</tissue>
    </source>
</reference>
<comment type="caution">
    <text evidence="1">The sequence shown here is derived from an EMBL/GenBank/DDBJ whole genome shotgun (WGS) entry which is preliminary data.</text>
</comment>